<dbReference type="Proteomes" id="UP000602004">
    <property type="component" value="Unassembled WGS sequence"/>
</dbReference>
<evidence type="ECO:0000313" key="1">
    <source>
        <dbReference type="EMBL" id="GGC24210.1"/>
    </source>
</evidence>
<evidence type="ECO:0000313" key="2">
    <source>
        <dbReference type="Proteomes" id="UP000602004"/>
    </source>
</evidence>
<keyword evidence="2" id="KW-1185">Reference proteome</keyword>
<dbReference type="EMBL" id="BMHL01000001">
    <property type="protein sequence ID" value="GGC24210.1"/>
    <property type="molecule type" value="Genomic_DNA"/>
</dbReference>
<gene>
    <name evidence="1" type="ORF">GCM10011400_08200</name>
</gene>
<proteinExistence type="predicted"/>
<name>A0ABQ1LI78_9BURK</name>
<protein>
    <submittedName>
        <fullName evidence="1">Uncharacterized protein</fullName>
    </submittedName>
</protein>
<comment type="caution">
    <text evidence="1">The sequence shown here is derived from an EMBL/GenBank/DDBJ whole genome shotgun (WGS) entry which is preliminary data.</text>
</comment>
<accession>A0ABQ1LI78</accession>
<sequence length="163" mass="19084">MPDKRQPTLLSIDLNEQEYSRLLRLNDQLVQAEQWIQQRSGEMVAAYGLATAQTRHTDRLDEDVDLIATVLFLLRKDHPDFVPTRHSVVTRIDIPILPAGLREDDVHCNNTRTMWPFQDHRENWCPLFLDLYERALRKDIVKALSIGKLCIDIALIQQQLRSW</sequence>
<organism evidence="1 2">
    <name type="scientific">Paraburkholderia caffeinilytica</name>
    <dbReference type="NCBI Taxonomy" id="1761016"/>
    <lineage>
        <taxon>Bacteria</taxon>
        <taxon>Pseudomonadati</taxon>
        <taxon>Pseudomonadota</taxon>
        <taxon>Betaproteobacteria</taxon>
        <taxon>Burkholderiales</taxon>
        <taxon>Burkholderiaceae</taxon>
        <taxon>Paraburkholderia</taxon>
    </lineage>
</organism>
<dbReference type="RefSeq" id="WP_115780166.1">
    <property type="nucleotide sequence ID" value="NZ_BMHL01000001.1"/>
</dbReference>
<reference evidence="2" key="1">
    <citation type="journal article" date="2019" name="Int. J. Syst. Evol. Microbiol.">
        <title>The Global Catalogue of Microorganisms (GCM) 10K type strain sequencing project: providing services to taxonomists for standard genome sequencing and annotation.</title>
        <authorList>
            <consortium name="The Broad Institute Genomics Platform"/>
            <consortium name="The Broad Institute Genome Sequencing Center for Infectious Disease"/>
            <person name="Wu L."/>
            <person name="Ma J."/>
        </authorList>
    </citation>
    <scope>NUCLEOTIDE SEQUENCE [LARGE SCALE GENOMIC DNA]</scope>
    <source>
        <strain evidence="2">CGMCC 1.15103</strain>
    </source>
</reference>